<proteinExistence type="predicted"/>
<reference evidence="2 3" key="1">
    <citation type="submission" date="2018-12" db="EMBL/GenBank/DDBJ databases">
        <authorList>
            <person name="Sun L."/>
            <person name="Chen Z."/>
        </authorList>
    </citation>
    <scope>NUCLEOTIDE SEQUENCE [LARGE SCALE GENOMIC DNA]</scope>
    <source>
        <strain evidence="2 3">3-5-3</strain>
    </source>
</reference>
<dbReference type="AlphaFoldDB" id="A0A433XPT6"/>
<keyword evidence="1" id="KW-0472">Membrane</keyword>
<protein>
    <submittedName>
        <fullName evidence="2">Uncharacterized protein</fullName>
    </submittedName>
</protein>
<dbReference type="Proteomes" id="UP000272464">
    <property type="component" value="Unassembled WGS sequence"/>
</dbReference>
<keyword evidence="3" id="KW-1185">Reference proteome</keyword>
<keyword evidence="1" id="KW-1133">Transmembrane helix</keyword>
<sequence length="81" mass="9447">MEQEDIKELLPVHRYEGLFLNFSNKVHKVFIKLLIALLIGLFLFQTLLKVPTIRLFLSSAEHFEGKPLPPLQVLLEKFTDK</sequence>
<evidence type="ECO:0000313" key="2">
    <source>
        <dbReference type="EMBL" id="RUT36103.1"/>
    </source>
</evidence>
<organism evidence="2 3">
    <name type="scientific">Paenibacillus zeisoli</name>
    <dbReference type="NCBI Taxonomy" id="2496267"/>
    <lineage>
        <taxon>Bacteria</taxon>
        <taxon>Bacillati</taxon>
        <taxon>Bacillota</taxon>
        <taxon>Bacilli</taxon>
        <taxon>Bacillales</taxon>
        <taxon>Paenibacillaceae</taxon>
        <taxon>Paenibacillus</taxon>
    </lineage>
</organism>
<gene>
    <name evidence="2" type="ORF">EJP77_03695</name>
</gene>
<accession>A0A433XPT6</accession>
<dbReference type="EMBL" id="RZNX01000001">
    <property type="protein sequence ID" value="RUT36103.1"/>
    <property type="molecule type" value="Genomic_DNA"/>
</dbReference>
<evidence type="ECO:0000256" key="1">
    <source>
        <dbReference type="SAM" id="Phobius"/>
    </source>
</evidence>
<name>A0A433XPT6_9BACL</name>
<feature type="transmembrane region" description="Helical" evidence="1">
    <location>
        <begin position="29"/>
        <end position="48"/>
    </location>
</feature>
<comment type="caution">
    <text evidence="2">The sequence shown here is derived from an EMBL/GenBank/DDBJ whole genome shotgun (WGS) entry which is preliminary data.</text>
</comment>
<keyword evidence="1" id="KW-0812">Transmembrane</keyword>
<evidence type="ECO:0000313" key="3">
    <source>
        <dbReference type="Proteomes" id="UP000272464"/>
    </source>
</evidence>
<dbReference type="RefSeq" id="WP_127197798.1">
    <property type="nucleotide sequence ID" value="NZ_RZNX01000001.1"/>
</dbReference>